<dbReference type="RefSeq" id="WP_207346995.1">
    <property type="nucleotide sequence ID" value="NZ_CP076456.1"/>
</dbReference>
<dbReference type="EMBL" id="CP076456">
    <property type="protein sequence ID" value="QWQ35001.1"/>
    <property type="molecule type" value="Genomic_DNA"/>
</dbReference>
<name>A0A975PCQ0_9MICC</name>
<sequence>MQKALLPAAALGLVLTGCSAQEEPEAVSSKPATSSSTAEETATASPSARSSSRSSIGVELPPGSTEPPLPNDPAMTALFRADNPISLESYFQQNPKWRPLNASVVLEERGTGRSTFDLPGMEPGTSFSVFLTCNQPGDYSIEVLDTDSNPVTTSSSSNCNWPVLTSFEHIVTPDQTPASITVDGPDGDYWLVVYNLPVPTMAPETSMGPATTAPAPG</sequence>
<keyword evidence="4" id="KW-1185">Reference proteome</keyword>
<evidence type="ECO:0000256" key="1">
    <source>
        <dbReference type="SAM" id="MobiDB-lite"/>
    </source>
</evidence>
<evidence type="ECO:0000256" key="2">
    <source>
        <dbReference type="SAM" id="SignalP"/>
    </source>
</evidence>
<dbReference type="KEGG" id="asun:KG104_10715"/>
<accession>A0A975PCQ0</accession>
<keyword evidence="2" id="KW-0732">Signal</keyword>
<dbReference type="AlphaFoldDB" id="A0A975PCQ0"/>
<reference evidence="3" key="1">
    <citation type="submission" date="2021-06" db="EMBL/GenBank/DDBJ databases">
        <title>Novel species in genus Arthrobacter.</title>
        <authorList>
            <person name="Zhang G."/>
        </authorList>
    </citation>
    <scope>NUCLEOTIDE SEQUENCE</scope>
    <source>
        <strain evidence="3">Zg-ZUI122</strain>
    </source>
</reference>
<organism evidence="3 4">
    <name type="scientific">Arthrobacter sunyaminii</name>
    <dbReference type="NCBI Taxonomy" id="2816859"/>
    <lineage>
        <taxon>Bacteria</taxon>
        <taxon>Bacillati</taxon>
        <taxon>Actinomycetota</taxon>
        <taxon>Actinomycetes</taxon>
        <taxon>Micrococcales</taxon>
        <taxon>Micrococcaceae</taxon>
        <taxon>Arthrobacter</taxon>
    </lineage>
</organism>
<proteinExistence type="predicted"/>
<evidence type="ECO:0000313" key="3">
    <source>
        <dbReference type="EMBL" id="QWQ35001.1"/>
    </source>
</evidence>
<feature type="signal peptide" evidence="2">
    <location>
        <begin position="1"/>
        <end position="20"/>
    </location>
</feature>
<dbReference type="Proteomes" id="UP000680588">
    <property type="component" value="Chromosome"/>
</dbReference>
<protein>
    <recommendedName>
        <fullName evidence="5">Lipoprotein</fullName>
    </recommendedName>
</protein>
<evidence type="ECO:0000313" key="4">
    <source>
        <dbReference type="Proteomes" id="UP000680588"/>
    </source>
</evidence>
<dbReference type="PROSITE" id="PS51257">
    <property type="entry name" value="PROKAR_LIPOPROTEIN"/>
    <property type="match status" value="1"/>
</dbReference>
<gene>
    <name evidence="3" type="ORF">KG104_10715</name>
</gene>
<feature type="region of interest" description="Disordered" evidence="1">
    <location>
        <begin position="19"/>
        <end position="76"/>
    </location>
</feature>
<feature type="compositionally biased region" description="Low complexity" evidence="1">
    <location>
        <begin position="28"/>
        <end position="55"/>
    </location>
</feature>
<evidence type="ECO:0008006" key="5">
    <source>
        <dbReference type="Google" id="ProtNLM"/>
    </source>
</evidence>
<feature type="chain" id="PRO_5037494200" description="Lipoprotein" evidence="2">
    <location>
        <begin position="21"/>
        <end position="217"/>
    </location>
</feature>